<sequence>MRTCIFVYRHSFTNISDSLLHITLLYLFLYRYTDMLRYSCVTHASSITRNFLFKTYFSKLSSLKLKEENNSSDVNPPLKRYRNSTSVIRALISCVQPVPEAPNFHLGPDFSCLSTSKTRLCMLSKAKGRLAARVSARDFFPNDITALSTEAPHIKRWIPIQTPDSILKRAVEGSLSNDEAMDRLILLLAAKHSWKLYNEIAPDYKWTSNTLHRLLDLLCVTNGGRGGSHSHVLLNNYNWSNLPDPDEIYMTHRFDFTPRYNHDKQIITNQNELENITDDEINYEFTGDSISLVGESNNWNLDSPAEKLFHKEFNILNTPAGYRSMIRGAARFGNADRAFELTKLVWESKNDDKYLDLATYNQLIRSLHQLTVVMRGEENLWNVILDILEHVKTCGDPINISIFTNILYTLAYASAKMKYSTSPTLHLSNGNYVSVGLGLLNELKRLNFKPELGTLANLLLLIHETPAPVNRSSTSTINKQNNNNNLINYHTDHSSYTCSNLLNELLNEVEIYFNNNNSGIGGSPQRFDAWTMDDYTFFPIAMKCAVNELNVELGQKIHNLLIHHEDRTFLLPNSRMKRTYMYNYCRLMIQFNECDMSEFDQLIQRYNTTYCQYFEVILSSNSLLIVLIKNYNRILRLCDSYTVPNLKIPLNKKTYNQQTIHSIKLAVYSHLCRILNDLLNTEFSHYLYVSPSTIKRITLTVCKWATINPKNALDMSMNIINTLKRLDNLIKPMNDVSTTTRSHDVSGIKVDQSIMKQYDQLVKFMIIESTKLCFPIFDELSTEYNNDNKINREEYLTWKTKLINTLYDWFSYAENHKMITWQWALKGLYILWKEDDFIQLDFMWNVMQCLAKQDVEFEVRVREQRDLLEPILNILEQSIPKIPQQDIRSIEKLECLQFLRKVLSATESTNILPLYSSTSNAVEICAHNSQ</sequence>
<dbReference type="KEGG" id="shx:MS3_00009595"/>
<organism evidence="1 2">
    <name type="scientific">Schistosoma haematobium</name>
    <name type="common">Blood fluke</name>
    <dbReference type="NCBI Taxonomy" id="6185"/>
    <lineage>
        <taxon>Eukaryota</taxon>
        <taxon>Metazoa</taxon>
        <taxon>Spiralia</taxon>
        <taxon>Lophotrochozoa</taxon>
        <taxon>Platyhelminthes</taxon>
        <taxon>Trematoda</taxon>
        <taxon>Digenea</taxon>
        <taxon>Strigeidida</taxon>
        <taxon>Schistosomatoidea</taxon>
        <taxon>Schistosomatidae</taxon>
        <taxon>Schistosoma</taxon>
    </lineage>
</organism>
<accession>A0A922S618</accession>
<proteinExistence type="predicted"/>
<dbReference type="EMBL" id="AMPZ03000001">
    <property type="protein sequence ID" value="KAH9594963.1"/>
    <property type="molecule type" value="Genomic_DNA"/>
</dbReference>
<protein>
    <submittedName>
        <fullName evidence="1">Uncharacterized protein</fullName>
    </submittedName>
</protein>
<evidence type="ECO:0000313" key="2">
    <source>
        <dbReference type="Proteomes" id="UP000471633"/>
    </source>
</evidence>
<keyword evidence="2" id="KW-1185">Reference proteome</keyword>
<evidence type="ECO:0000313" key="1">
    <source>
        <dbReference type="EMBL" id="KAH9594963.1"/>
    </source>
</evidence>
<dbReference type="InterPro" id="IPR037387">
    <property type="entry name" value="PTCD3"/>
</dbReference>
<dbReference type="AlphaFoldDB" id="A0A922S618"/>
<reference evidence="1" key="4">
    <citation type="journal article" date="2022" name="PLoS Pathog.">
        <title>Chromosome-level genome of Schistosoma haematobium underpins genome-wide explorations of molecular variation.</title>
        <authorList>
            <person name="Stroehlein A.J."/>
            <person name="Korhonen P.K."/>
            <person name="Lee V.V."/>
            <person name="Ralph S.A."/>
            <person name="Mentink-Kane M."/>
            <person name="You H."/>
            <person name="McManus D.P."/>
            <person name="Tchuente L.T."/>
            <person name="Stothard J.R."/>
            <person name="Kaur P."/>
            <person name="Dudchenko O."/>
            <person name="Aiden E.L."/>
            <person name="Yang B."/>
            <person name="Yang H."/>
            <person name="Emery A.M."/>
            <person name="Webster B.L."/>
            <person name="Brindley P.J."/>
            <person name="Rollinson D."/>
            <person name="Chang B.C.H."/>
            <person name="Gasser R.B."/>
            <person name="Young N.D."/>
        </authorList>
    </citation>
    <scope>NUCLEOTIDE SEQUENCE</scope>
</reference>
<reference evidence="1" key="3">
    <citation type="submission" date="2021-06" db="EMBL/GenBank/DDBJ databases">
        <title>Chromosome-level genome assembly for S. haematobium.</title>
        <authorList>
            <person name="Stroehlein A.J."/>
        </authorList>
    </citation>
    <scope>NUCLEOTIDE SEQUENCE</scope>
</reference>
<comment type="caution">
    <text evidence="1">The sequence shown here is derived from an EMBL/GenBank/DDBJ whole genome shotgun (WGS) entry which is preliminary data.</text>
</comment>
<dbReference type="GO" id="GO:0019843">
    <property type="term" value="F:rRNA binding"/>
    <property type="evidence" value="ECO:0007669"/>
    <property type="project" value="InterPro"/>
</dbReference>
<dbReference type="Proteomes" id="UP000471633">
    <property type="component" value="Unassembled WGS sequence"/>
</dbReference>
<dbReference type="CTD" id="75577993"/>
<reference evidence="1" key="1">
    <citation type="journal article" date="2012" name="Nat. Genet.">
        <title>Whole-genome sequence of Schistosoma haematobium.</title>
        <authorList>
            <person name="Young N.D."/>
            <person name="Jex A.R."/>
            <person name="Li B."/>
            <person name="Liu S."/>
            <person name="Yang L."/>
            <person name="Xiong Z."/>
            <person name="Li Y."/>
            <person name="Cantacessi C."/>
            <person name="Hall R.S."/>
            <person name="Xu X."/>
            <person name="Chen F."/>
            <person name="Wu X."/>
            <person name="Zerlotini A."/>
            <person name="Oliveira G."/>
            <person name="Hofmann A."/>
            <person name="Zhang G."/>
            <person name="Fang X."/>
            <person name="Kang Y."/>
            <person name="Campbell B.E."/>
            <person name="Loukas A."/>
            <person name="Ranganathan S."/>
            <person name="Rollinson D."/>
            <person name="Rinaldi G."/>
            <person name="Brindley P.J."/>
            <person name="Yang H."/>
            <person name="Wang J."/>
            <person name="Wang J."/>
            <person name="Gasser R.B."/>
        </authorList>
    </citation>
    <scope>NUCLEOTIDE SEQUENCE</scope>
</reference>
<dbReference type="GeneID" id="75577993"/>
<dbReference type="GO" id="GO:0005739">
    <property type="term" value="C:mitochondrion"/>
    <property type="evidence" value="ECO:0007669"/>
    <property type="project" value="InterPro"/>
</dbReference>
<dbReference type="GO" id="GO:0043024">
    <property type="term" value="F:ribosomal small subunit binding"/>
    <property type="evidence" value="ECO:0007669"/>
    <property type="project" value="InterPro"/>
</dbReference>
<dbReference type="PANTHER" id="PTHR16276">
    <property type="entry name" value="PENTATRICOPEPTIDE REPEAT DOMAIN-CONTAINING PROTEIN 3"/>
    <property type="match status" value="1"/>
</dbReference>
<dbReference type="GO" id="GO:0032543">
    <property type="term" value="P:mitochondrial translation"/>
    <property type="evidence" value="ECO:0007669"/>
    <property type="project" value="InterPro"/>
</dbReference>
<gene>
    <name evidence="1" type="ORF">MS3_00009595</name>
</gene>
<name>A0A922S618_SCHHA</name>
<reference evidence="1" key="2">
    <citation type="journal article" date="2019" name="Gigascience">
        <title>High-quality Schistosoma haematobium genome achieved by single-molecule and long-range sequencing.</title>
        <authorList>
            <person name="Stroehlein A.J."/>
            <person name="Korhonen P.K."/>
            <person name="Chong T.M."/>
            <person name="Lim Y.L."/>
            <person name="Chan K.G."/>
            <person name="Webster B."/>
            <person name="Rollinson D."/>
            <person name="Brindley P.J."/>
            <person name="Gasser R.B."/>
            <person name="Young N.D."/>
        </authorList>
    </citation>
    <scope>NUCLEOTIDE SEQUENCE</scope>
</reference>
<dbReference type="PANTHER" id="PTHR16276:SF1">
    <property type="entry name" value="SMALL RIBOSOMAL SUBUNIT PROTEIN MS39"/>
    <property type="match status" value="1"/>
</dbReference>
<dbReference type="RefSeq" id="XP_051073986.1">
    <property type="nucleotide sequence ID" value="XM_051217987.1"/>
</dbReference>